<dbReference type="PANTHER" id="PTHR34118">
    <property type="entry name" value="NF-KAPPA-B INHIBITOR-LIKE PROTEIN-RELATED"/>
    <property type="match status" value="1"/>
</dbReference>
<feature type="transmembrane region" description="Helical" evidence="1">
    <location>
        <begin position="234"/>
        <end position="254"/>
    </location>
</feature>
<evidence type="ECO:0000256" key="1">
    <source>
        <dbReference type="SAM" id="Phobius"/>
    </source>
</evidence>
<feature type="transmembrane region" description="Helical" evidence="1">
    <location>
        <begin position="189"/>
        <end position="213"/>
    </location>
</feature>
<feature type="transmembrane region" description="Helical" evidence="1">
    <location>
        <begin position="162"/>
        <end position="183"/>
    </location>
</feature>
<accession>A0ABM3IA72</accession>
<sequence>MDTLLRSGWWCITITSSTRSPYPRTHSIIPRPPKPHSTRLLEAGPRAVRESAEENVLQTFFRERQLNGDFISKASDILWQREVMKFVDADAGTLADSSQQPEQVMANDNDGGFLKLSKTQEWVLGDNSAPVNKKALAKAMQDDSDKRKRLNLLRYEALKRELMFLSIGIGTACSGYCLVALSVQVELPIVNLVQIALIYILKAAISYATGVLFRIGVRSEDVKDLLEISIKGSGIALSSPRLVIPAAIYGLWVLSHRYIVSDFLDFQILPAMFGMFVYKAAALFQVYRDNEDLQFVFPENEEGTK</sequence>
<feature type="transmembrane region" description="Helical" evidence="1">
    <location>
        <begin position="266"/>
        <end position="287"/>
    </location>
</feature>
<name>A0ABM3IA72_ZIZJJ</name>
<dbReference type="GeneID" id="107409802"/>
<organism evidence="2 3">
    <name type="scientific">Ziziphus jujuba</name>
    <name type="common">Chinese jujube</name>
    <name type="synonym">Ziziphus sativa</name>
    <dbReference type="NCBI Taxonomy" id="326968"/>
    <lineage>
        <taxon>Eukaryota</taxon>
        <taxon>Viridiplantae</taxon>
        <taxon>Streptophyta</taxon>
        <taxon>Embryophyta</taxon>
        <taxon>Tracheophyta</taxon>
        <taxon>Spermatophyta</taxon>
        <taxon>Magnoliopsida</taxon>
        <taxon>eudicotyledons</taxon>
        <taxon>Gunneridae</taxon>
        <taxon>Pentapetalae</taxon>
        <taxon>rosids</taxon>
        <taxon>fabids</taxon>
        <taxon>Rosales</taxon>
        <taxon>Rhamnaceae</taxon>
        <taxon>Paliureae</taxon>
        <taxon>Ziziphus</taxon>
    </lineage>
</organism>
<dbReference type="RefSeq" id="XP_048324224.2">
    <property type="nucleotide sequence ID" value="XM_048468267.2"/>
</dbReference>
<gene>
    <name evidence="3" type="primary">LOC107409802</name>
</gene>
<protein>
    <submittedName>
        <fullName evidence="3">Uncharacterized protein LOC107409802 isoform X3</fullName>
    </submittedName>
</protein>
<keyword evidence="1" id="KW-0472">Membrane</keyword>
<evidence type="ECO:0000313" key="3">
    <source>
        <dbReference type="RefSeq" id="XP_048324224.2"/>
    </source>
</evidence>
<keyword evidence="1" id="KW-0812">Transmembrane</keyword>
<evidence type="ECO:0000313" key="2">
    <source>
        <dbReference type="Proteomes" id="UP001652623"/>
    </source>
</evidence>
<reference evidence="3" key="1">
    <citation type="submission" date="2025-08" db="UniProtKB">
        <authorList>
            <consortium name="RefSeq"/>
        </authorList>
    </citation>
    <scope>IDENTIFICATION</scope>
    <source>
        <tissue evidence="3">Seedling</tissue>
    </source>
</reference>
<proteinExistence type="predicted"/>
<keyword evidence="1" id="KW-1133">Transmembrane helix</keyword>
<dbReference type="Proteomes" id="UP001652623">
    <property type="component" value="Chromosome 10"/>
</dbReference>
<keyword evidence="2" id="KW-1185">Reference proteome</keyword>
<dbReference type="PANTHER" id="PTHR34118:SF1">
    <property type="entry name" value="NF-KAPPA-B INHIBITOR-LIKE PROTEIN"/>
    <property type="match status" value="1"/>
</dbReference>